<dbReference type="Proteomes" id="UP001642464">
    <property type="component" value="Unassembled WGS sequence"/>
</dbReference>
<reference evidence="2 3" key="1">
    <citation type="submission" date="2024-02" db="EMBL/GenBank/DDBJ databases">
        <authorList>
            <person name="Chen Y."/>
            <person name="Shah S."/>
            <person name="Dougan E. K."/>
            <person name="Thang M."/>
            <person name="Chan C."/>
        </authorList>
    </citation>
    <scope>NUCLEOTIDE SEQUENCE [LARGE SCALE GENOMIC DNA]</scope>
</reference>
<organism evidence="2 3">
    <name type="scientific">Durusdinium trenchii</name>
    <dbReference type="NCBI Taxonomy" id="1381693"/>
    <lineage>
        <taxon>Eukaryota</taxon>
        <taxon>Sar</taxon>
        <taxon>Alveolata</taxon>
        <taxon>Dinophyceae</taxon>
        <taxon>Suessiales</taxon>
        <taxon>Symbiodiniaceae</taxon>
        <taxon>Durusdinium</taxon>
    </lineage>
</organism>
<accession>A0ABP0QAR7</accession>
<feature type="region of interest" description="Disordered" evidence="1">
    <location>
        <begin position="597"/>
        <end position="639"/>
    </location>
</feature>
<evidence type="ECO:0008006" key="4">
    <source>
        <dbReference type="Google" id="ProtNLM"/>
    </source>
</evidence>
<evidence type="ECO:0000256" key="1">
    <source>
        <dbReference type="SAM" id="MobiDB-lite"/>
    </source>
</evidence>
<name>A0ABP0QAR7_9DINO</name>
<keyword evidence="3" id="KW-1185">Reference proteome</keyword>
<gene>
    <name evidence="2" type="ORF">SCF082_LOCUS40431</name>
</gene>
<sequence length="639" mass="71817">MALLGTSNRRALEAPAGTGTELSGTGHPAVESVREPLWDQTHLCLREGGVLQWVRPQSEKAERHEDRSPTADATQLGQIGPLHGSSVEFLGIQKSPVTSDGSSSVLYAWRLYAPHQLRRQPMTFAVESPAELQRWLTALREQAELHVPEPKPHSRWQRAVDFWEARGAPDGCEPPPAVLRLQVLRTSGLVAQRAQDSHGAASTSPESGEYPCGKVGGSSSHFSSAGPHNLYVLGQVHGCHFRTATRYGVDCSGVTSFGHHFELPLWFENPDEMVEFKVFHEPEYDDSEPILLGGISLPLFTLRRQQHLSLQLPLKQDDATRRGFVNVSFGHLTITAFVEQPLGYLFLPVEPPKEGSPGSSSAAGTSSSSGLDWSDLEKQISRLVELIQMVFVRWQNSVIFVIQWEHFWYSLLWLLFLEAWLLCFWQWSLPIIFALLLKRTWDLRLRSWPRPAARLRTPKVAEPLPEQWHLERKLQRRHGSSSDASLTSDPPDLVIWEAERRFMFGGFSGDYLIDGVDVPPWVNGFGLECGGPQAIIFLGGQRYRYQWKVVVNADTDENGWQYAFAFTQDAQWRHTMDTVQTWVRRRQHHGRCVALAEPGLESPSPDLTRMSFEDSATAPVESSLTENDQTPGLKEETPG</sequence>
<feature type="region of interest" description="Disordered" evidence="1">
    <location>
        <begin position="194"/>
        <end position="215"/>
    </location>
</feature>
<comment type="caution">
    <text evidence="2">The sequence shown here is derived from an EMBL/GenBank/DDBJ whole genome shotgun (WGS) entry which is preliminary data.</text>
</comment>
<feature type="compositionally biased region" description="Basic and acidic residues" evidence="1">
    <location>
        <begin position="57"/>
        <end position="69"/>
    </location>
</feature>
<dbReference type="EMBL" id="CAXAMM010039278">
    <property type="protein sequence ID" value="CAK9085336.1"/>
    <property type="molecule type" value="Genomic_DNA"/>
</dbReference>
<evidence type="ECO:0000313" key="2">
    <source>
        <dbReference type="EMBL" id="CAK9085336.1"/>
    </source>
</evidence>
<feature type="non-terminal residue" evidence="2">
    <location>
        <position position="639"/>
    </location>
</feature>
<evidence type="ECO:0000313" key="3">
    <source>
        <dbReference type="Proteomes" id="UP001642464"/>
    </source>
</evidence>
<feature type="region of interest" description="Disordered" evidence="1">
    <location>
        <begin position="1"/>
        <end position="28"/>
    </location>
</feature>
<feature type="compositionally biased region" description="Polar residues" evidence="1">
    <location>
        <begin position="620"/>
        <end position="630"/>
    </location>
</feature>
<protein>
    <recommendedName>
        <fullName evidence="4">PH domain-containing protein</fullName>
    </recommendedName>
</protein>
<feature type="region of interest" description="Disordered" evidence="1">
    <location>
        <begin position="57"/>
        <end position="79"/>
    </location>
</feature>
<proteinExistence type="predicted"/>